<evidence type="ECO:0000313" key="2">
    <source>
        <dbReference type="Proteomes" id="UP001164746"/>
    </source>
</evidence>
<dbReference type="Proteomes" id="UP001164746">
    <property type="component" value="Chromosome 8"/>
</dbReference>
<proteinExistence type="predicted"/>
<sequence length="127" mass="14625">MSPAQEQDNPLKKKLTFKQNTNAKFSNKKRGFNVQPVRVRTLEFQNSIRSLCKSRGDEWGNIVLGRLECLLMLNTIKHAVQVSGQGIRYRNSNRLKNMKRNNDTEPLTINDLVVQMELAKMHTVEAI</sequence>
<gene>
    <name evidence="1" type="ORF">MAR_027754</name>
</gene>
<evidence type="ECO:0000313" key="1">
    <source>
        <dbReference type="EMBL" id="WAR13574.1"/>
    </source>
</evidence>
<organism evidence="1 2">
    <name type="scientific">Mya arenaria</name>
    <name type="common">Soft-shell clam</name>
    <dbReference type="NCBI Taxonomy" id="6604"/>
    <lineage>
        <taxon>Eukaryota</taxon>
        <taxon>Metazoa</taxon>
        <taxon>Spiralia</taxon>
        <taxon>Lophotrochozoa</taxon>
        <taxon>Mollusca</taxon>
        <taxon>Bivalvia</taxon>
        <taxon>Autobranchia</taxon>
        <taxon>Heteroconchia</taxon>
        <taxon>Euheterodonta</taxon>
        <taxon>Imparidentia</taxon>
        <taxon>Neoheterodontei</taxon>
        <taxon>Myida</taxon>
        <taxon>Myoidea</taxon>
        <taxon>Myidae</taxon>
        <taxon>Mya</taxon>
    </lineage>
</organism>
<accession>A0ABY7EWU4</accession>
<keyword evidence="2" id="KW-1185">Reference proteome</keyword>
<dbReference type="EMBL" id="CP111019">
    <property type="protein sequence ID" value="WAR13574.1"/>
    <property type="molecule type" value="Genomic_DNA"/>
</dbReference>
<reference evidence="1" key="1">
    <citation type="submission" date="2022-11" db="EMBL/GenBank/DDBJ databases">
        <title>Centuries of genome instability and evolution in soft-shell clam transmissible cancer (bioRxiv).</title>
        <authorList>
            <person name="Hart S.F.M."/>
            <person name="Yonemitsu M.A."/>
            <person name="Giersch R.M."/>
            <person name="Beal B.F."/>
            <person name="Arriagada G."/>
            <person name="Davis B.W."/>
            <person name="Ostrander E.A."/>
            <person name="Goff S.P."/>
            <person name="Metzger M.J."/>
        </authorList>
    </citation>
    <scope>NUCLEOTIDE SEQUENCE</scope>
    <source>
        <strain evidence="1">MELC-2E11</strain>
        <tissue evidence="1">Siphon/mantle</tissue>
    </source>
</reference>
<protein>
    <submittedName>
        <fullName evidence="1">Uncharacterized protein</fullName>
    </submittedName>
</protein>
<name>A0ABY7EWU4_MYAAR</name>